<keyword evidence="7" id="KW-1133">Transmembrane helix</keyword>
<dbReference type="InterPro" id="IPR000223">
    <property type="entry name" value="Pept_S26A_signal_pept_1"/>
</dbReference>
<feature type="region of interest" description="Disordered" evidence="8">
    <location>
        <begin position="1"/>
        <end position="25"/>
    </location>
</feature>
<evidence type="ECO:0000256" key="4">
    <source>
        <dbReference type="ARBA" id="ARBA00013208"/>
    </source>
</evidence>
<proteinExistence type="inferred from homology"/>
<dbReference type="PANTHER" id="PTHR43390:SF1">
    <property type="entry name" value="CHLOROPLAST PROCESSING PEPTIDASE"/>
    <property type="match status" value="1"/>
</dbReference>
<dbReference type="GO" id="GO:0004252">
    <property type="term" value="F:serine-type endopeptidase activity"/>
    <property type="evidence" value="ECO:0007669"/>
    <property type="project" value="InterPro"/>
</dbReference>
<evidence type="ECO:0000256" key="5">
    <source>
        <dbReference type="ARBA" id="ARBA00022801"/>
    </source>
</evidence>
<evidence type="ECO:0000313" key="10">
    <source>
        <dbReference type="EMBL" id="NYG37529.1"/>
    </source>
</evidence>
<dbReference type="PRINTS" id="PR00727">
    <property type="entry name" value="LEADERPTASE"/>
</dbReference>
<keyword evidence="5 7" id="KW-0378">Hydrolase</keyword>
<keyword evidence="7" id="KW-0812">Transmembrane</keyword>
<gene>
    <name evidence="10" type="ORF">BJY28_001998</name>
</gene>
<feature type="active site" evidence="6">
    <location>
        <position position="65"/>
    </location>
</feature>
<dbReference type="PANTHER" id="PTHR43390">
    <property type="entry name" value="SIGNAL PEPTIDASE I"/>
    <property type="match status" value="1"/>
</dbReference>
<sequence>MTDEATPAGDPAGVASRREGVAAAAPERRRRRGFRRLAVEIGVALVLVMLVRALLAQSYFVPSASMEPTVMTGDRVVVLKTTTVQRGDLVVFDGTDTFAAADRSPYMSDGIIGSILGGVADLLGVNLGEQDFLKRVAATGGQQVSCTPDGGLVVDGESVAEPYLAEGVAACEDPFDVTVPEGHYFMLGDNRPESADSRAHLGSPGGGMVPEDDVVGTVELRYWPLGDVGPVD</sequence>
<keyword evidence="11" id="KW-1185">Reference proteome</keyword>
<dbReference type="CDD" id="cd06530">
    <property type="entry name" value="S26_SPase_I"/>
    <property type="match status" value="1"/>
</dbReference>
<name>A0A852X3R5_9MICO</name>
<comment type="subcellular location">
    <subcellularLocation>
        <location evidence="2">Cell membrane</location>
        <topology evidence="2">Single-pass type II membrane protein</topology>
    </subcellularLocation>
    <subcellularLocation>
        <location evidence="7">Membrane</location>
        <topology evidence="7">Single-pass type II membrane protein</topology>
    </subcellularLocation>
</comment>
<evidence type="ECO:0000256" key="3">
    <source>
        <dbReference type="ARBA" id="ARBA00009370"/>
    </source>
</evidence>
<dbReference type="GO" id="GO:0009003">
    <property type="term" value="F:signal peptidase activity"/>
    <property type="evidence" value="ECO:0007669"/>
    <property type="project" value="UniProtKB-EC"/>
</dbReference>
<dbReference type="AlphaFoldDB" id="A0A852X3R5"/>
<dbReference type="Gene3D" id="2.10.109.10">
    <property type="entry name" value="Umud Fragment, subunit A"/>
    <property type="match status" value="1"/>
</dbReference>
<keyword evidence="7" id="KW-0472">Membrane</keyword>
<evidence type="ECO:0000256" key="6">
    <source>
        <dbReference type="PIRSR" id="PIRSR600223-1"/>
    </source>
</evidence>
<dbReference type="RefSeq" id="WP_179462884.1">
    <property type="nucleotide sequence ID" value="NZ_JACBZX010000001.1"/>
</dbReference>
<evidence type="ECO:0000313" key="11">
    <source>
        <dbReference type="Proteomes" id="UP000592181"/>
    </source>
</evidence>
<dbReference type="Pfam" id="PF10502">
    <property type="entry name" value="Peptidase_S26"/>
    <property type="match status" value="1"/>
</dbReference>
<reference evidence="10 11" key="1">
    <citation type="submission" date="2020-07" db="EMBL/GenBank/DDBJ databases">
        <title>Sequencing the genomes of 1000 actinobacteria strains.</title>
        <authorList>
            <person name="Klenk H.-P."/>
        </authorList>
    </citation>
    <scope>NUCLEOTIDE SEQUENCE [LARGE SCALE GENOMIC DNA]</scope>
    <source>
        <strain evidence="10 11">DSM 24723</strain>
    </source>
</reference>
<dbReference type="SUPFAM" id="SSF51306">
    <property type="entry name" value="LexA/Signal peptidase"/>
    <property type="match status" value="1"/>
</dbReference>
<comment type="caution">
    <text evidence="10">The sequence shown here is derived from an EMBL/GenBank/DDBJ whole genome shotgun (WGS) entry which is preliminary data.</text>
</comment>
<dbReference type="EC" id="3.4.21.89" evidence="4 7"/>
<dbReference type="NCBIfam" id="TIGR02227">
    <property type="entry name" value="sigpep_I_bact"/>
    <property type="match status" value="1"/>
</dbReference>
<dbReference type="InterPro" id="IPR019533">
    <property type="entry name" value="Peptidase_S26"/>
</dbReference>
<organism evidence="10 11">
    <name type="scientific">Janibacter alkaliphilus</name>
    <dbReference type="NCBI Taxonomy" id="1069963"/>
    <lineage>
        <taxon>Bacteria</taxon>
        <taxon>Bacillati</taxon>
        <taxon>Actinomycetota</taxon>
        <taxon>Actinomycetes</taxon>
        <taxon>Micrococcales</taxon>
        <taxon>Intrasporangiaceae</taxon>
        <taxon>Janibacter</taxon>
    </lineage>
</organism>
<dbReference type="InterPro" id="IPR036286">
    <property type="entry name" value="LexA/Signal_pep-like_sf"/>
</dbReference>
<dbReference type="Proteomes" id="UP000592181">
    <property type="component" value="Unassembled WGS sequence"/>
</dbReference>
<evidence type="ECO:0000256" key="7">
    <source>
        <dbReference type="RuleBase" id="RU362042"/>
    </source>
</evidence>
<feature type="active site" evidence="6">
    <location>
        <position position="134"/>
    </location>
</feature>
<evidence type="ECO:0000256" key="1">
    <source>
        <dbReference type="ARBA" id="ARBA00000677"/>
    </source>
</evidence>
<protein>
    <recommendedName>
        <fullName evidence="4 7">Signal peptidase I</fullName>
        <ecNumber evidence="4 7">3.4.21.89</ecNumber>
    </recommendedName>
</protein>
<evidence type="ECO:0000256" key="8">
    <source>
        <dbReference type="SAM" id="MobiDB-lite"/>
    </source>
</evidence>
<dbReference type="EMBL" id="JACBZX010000001">
    <property type="protein sequence ID" value="NYG37529.1"/>
    <property type="molecule type" value="Genomic_DNA"/>
</dbReference>
<comment type="catalytic activity">
    <reaction evidence="1 7">
        <text>Cleavage of hydrophobic, N-terminal signal or leader sequences from secreted and periplasmic proteins.</text>
        <dbReference type="EC" id="3.4.21.89"/>
    </reaction>
</comment>
<feature type="transmembrane region" description="Helical" evidence="7">
    <location>
        <begin position="37"/>
        <end position="60"/>
    </location>
</feature>
<dbReference type="GO" id="GO:0005886">
    <property type="term" value="C:plasma membrane"/>
    <property type="evidence" value="ECO:0007669"/>
    <property type="project" value="UniProtKB-SubCell"/>
</dbReference>
<dbReference type="InterPro" id="IPR019758">
    <property type="entry name" value="Pept_S26A_signal_pept_1_CS"/>
</dbReference>
<dbReference type="PROSITE" id="PS00761">
    <property type="entry name" value="SPASE_I_3"/>
    <property type="match status" value="1"/>
</dbReference>
<comment type="similarity">
    <text evidence="3 7">Belongs to the peptidase S26 family.</text>
</comment>
<feature type="domain" description="Peptidase S26" evidence="9">
    <location>
        <begin position="36"/>
        <end position="223"/>
    </location>
</feature>
<dbReference type="GO" id="GO:0006465">
    <property type="term" value="P:signal peptide processing"/>
    <property type="evidence" value="ECO:0007669"/>
    <property type="project" value="InterPro"/>
</dbReference>
<evidence type="ECO:0000256" key="2">
    <source>
        <dbReference type="ARBA" id="ARBA00004401"/>
    </source>
</evidence>
<accession>A0A852X3R5</accession>
<evidence type="ECO:0000259" key="9">
    <source>
        <dbReference type="Pfam" id="PF10502"/>
    </source>
</evidence>
<keyword evidence="7" id="KW-0645">Protease</keyword>